<reference evidence="1 2" key="1">
    <citation type="journal article" date="2024" name="G3 (Bethesda)">
        <title>Genome assembly of Hibiscus sabdariffa L. provides insights into metabolisms of medicinal natural products.</title>
        <authorList>
            <person name="Kim T."/>
        </authorList>
    </citation>
    <scope>NUCLEOTIDE SEQUENCE [LARGE SCALE GENOMIC DNA]</scope>
    <source>
        <strain evidence="1">TK-2024</strain>
        <tissue evidence="1">Old leaves</tissue>
    </source>
</reference>
<keyword evidence="2" id="KW-1185">Reference proteome</keyword>
<name>A0ABR2CAE3_9ROSI</name>
<dbReference type="Proteomes" id="UP001472677">
    <property type="component" value="Unassembled WGS sequence"/>
</dbReference>
<gene>
    <name evidence="1" type="ORF">V6N12_069005</name>
</gene>
<sequence>MFLPKQCTVVEATKKKGRGRMWKESTRDDIAVNESLTYSDFLKRQQVLQFEAEVTVHLGGLIGVKTIGSEEAIIQDISKIIERRGNLR</sequence>
<evidence type="ECO:0000313" key="2">
    <source>
        <dbReference type="Proteomes" id="UP001472677"/>
    </source>
</evidence>
<organism evidence="1 2">
    <name type="scientific">Hibiscus sabdariffa</name>
    <name type="common">roselle</name>
    <dbReference type="NCBI Taxonomy" id="183260"/>
    <lineage>
        <taxon>Eukaryota</taxon>
        <taxon>Viridiplantae</taxon>
        <taxon>Streptophyta</taxon>
        <taxon>Embryophyta</taxon>
        <taxon>Tracheophyta</taxon>
        <taxon>Spermatophyta</taxon>
        <taxon>Magnoliopsida</taxon>
        <taxon>eudicotyledons</taxon>
        <taxon>Gunneridae</taxon>
        <taxon>Pentapetalae</taxon>
        <taxon>rosids</taxon>
        <taxon>malvids</taxon>
        <taxon>Malvales</taxon>
        <taxon>Malvaceae</taxon>
        <taxon>Malvoideae</taxon>
        <taxon>Hibiscus</taxon>
    </lineage>
</organism>
<proteinExistence type="predicted"/>
<accession>A0ABR2CAE3</accession>
<protein>
    <submittedName>
        <fullName evidence="1">Uncharacterized protein</fullName>
    </submittedName>
</protein>
<evidence type="ECO:0000313" key="1">
    <source>
        <dbReference type="EMBL" id="KAK8516398.1"/>
    </source>
</evidence>
<dbReference type="EMBL" id="JBBPBM010000059">
    <property type="protein sequence ID" value="KAK8516398.1"/>
    <property type="molecule type" value="Genomic_DNA"/>
</dbReference>
<comment type="caution">
    <text evidence="1">The sequence shown here is derived from an EMBL/GenBank/DDBJ whole genome shotgun (WGS) entry which is preliminary data.</text>
</comment>